<proteinExistence type="predicted"/>
<keyword evidence="2" id="KW-1185">Reference proteome</keyword>
<accession>A0A2K9DZM9</accession>
<dbReference type="RefSeq" id="WP_101299837.1">
    <property type="nucleotide sequence ID" value="NZ_CP025197.1"/>
</dbReference>
<reference evidence="1 2" key="1">
    <citation type="submission" date="2017-12" db="EMBL/GenBank/DDBJ databases">
        <title>Complete genome sequence of Herbivorax saccincola GGR1, a novel Cellulosome-producing hydrolytic bacterium in a thermophilic biogas plant, established by Illumina and Nanopore MinION sequencing.</title>
        <authorList>
            <person name="Pechtl A."/>
            <person name="Ruckert C."/>
            <person name="Koeck D.E."/>
            <person name="Maus I."/>
            <person name="Winkler A."/>
            <person name="Kalinowski J."/>
            <person name="Puhler A."/>
            <person name="Schwarz W.W."/>
            <person name="Zverlov V.V."/>
            <person name="Schluter A."/>
            <person name="Liebl W."/>
        </authorList>
    </citation>
    <scope>NUCLEOTIDE SEQUENCE [LARGE SCALE GENOMIC DNA]</scope>
    <source>
        <strain evidence="2">SR1</strain>
    </source>
</reference>
<name>A0A2K9DZM9_9FIRM</name>
<dbReference type="AlphaFoldDB" id="A0A2K9DZM9"/>
<organism evidence="1 2">
    <name type="scientific">Acetivibrio saccincola</name>
    <dbReference type="NCBI Taxonomy" id="1677857"/>
    <lineage>
        <taxon>Bacteria</taxon>
        <taxon>Bacillati</taxon>
        <taxon>Bacillota</taxon>
        <taxon>Clostridia</taxon>
        <taxon>Eubacteriales</taxon>
        <taxon>Oscillospiraceae</taxon>
        <taxon>Acetivibrio</taxon>
    </lineage>
</organism>
<evidence type="ECO:0000313" key="2">
    <source>
        <dbReference type="Proteomes" id="UP000233534"/>
    </source>
</evidence>
<protein>
    <submittedName>
        <fullName evidence="1">Uncharacterized protein</fullName>
    </submittedName>
</protein>
<evidence type="ECO:0000313" key="1">
    <source>
        <dbReference type="EMBL" id="AUG56962.1"/>
    </source>
</evidence>
<dbReference type="KEGG" id="hsc:HVS_05145"/>
<sequence>MRGYSTLYNIANGIYAAAKISEVLYLQQNRKGMHKTNPLTGACKILDILAQYAPQEERKVLGAKLMNGKLCLEACNNINKHFSTYAKNFDADKIAQALSIIKPVLGGEEKRIVDKMLKVYDALV</sequence>
<dbReference type="EMBL" id="CP025197">
    <property type="protein sequence ID" value="AUG56962.1"/>
    <property type="molecule type" value="Genomic_DNA"/>
</dbReference>
<dbReference type="Proteomes" id="UP000233534">
    <property type="component" value="Chromosome"/>
</dbReference>
<gene>
    <name evidence="1" type="ORF">HVS_05145</name>
</gene>